<keyword evidence="3" id="KW-1185">Reference proteome</keyword>
<evidence type="ECO:0000313" key="2">
    <source>
        <dbReference type="EMBL" id="KAK0617769.1"/>
    </source>
</evidence>
<evidence type="ECO:0000313" key="3">
    <source>
        <dbReference type="Proteomes" id="UP001175000"/>
    </source>
</evidence>
<sequence>MPLSPLGRPGLPTPRWSVSGLADYVAVKQHNATPTRVAVARFTLLHGNNATVTSLFATQCLETVLHSQTDDRYGLRARTIATTRRYGLKNPRQARLAVEMVQIVQARGRARRPHSEAYLGWPYGNEDEAGRRARGWQKKAWSGSDWLSAPRPASRHRAAGIRRPS</sequence>
<feature type="region of interest" description="Disordered" evidence="1">
    <location>
        <begin position="132"/>
        <end position="165"/>
    </location>
</feature>
<reference evidence="2" key="1">
    <citation type="submission" date="2023-06" db="EMBL/GenBank/DDBJ databases">
        <title>Genome-scale phylogeny and comparative genomics of the fungal order Sordariales.</title>
        <authorList>
            <consortium name="Lawrence Berkeley National Laboratory"/>
            <person name="Hensen N."/>
            <person name="Bonometti L."/>
            <person name="Westerberg I."/>
            <person name="Brannstrom I.O."/>
            <person name="Guillou S."/>
            <person name="Cros-Aarteil S."/>
            <person name="Calhoun S."/>
            <person name="Haridas S."/>
            <person name="Kuo A."/>
            <person name="Mondo S."/>
            <person name="Pangilinan J."/>
            <person name="Riley R."/>
            <person name="Labutti K."/>
            <person name="Andreopoulos B."/>
            <person name="Lipzen A."/>
            <person name="Chen C."/>
            <person name="Yanf M."/>
            <person name="Daum C."/>
            <person name="Ng V."/>
            <person name="Clum A."/>
            <person name="Steindorff A."/>
            <person name="Ohm R."/>
            <person name="Martin F."/>
            <person name="Silar P."/>
            <person name="Natvig D."/>
            <person name="Lalanne C."/>
            <person name="Gautier V."/>
            <person name="Ament-Velasquez S.L."/>
            <person name="Kruys A."/>
            <person name="Hutchinson M.I."/>
            <person name="Powell A.J."/>
            <person name="Barry K."/>
            <person name="Miller A.N."/>
            <person name="Grigoriev I.V."/>
            <person name="Debuchy R."/>
            <person name="Gladieux P."/>
            <person name="Thoren M.H."/>
            <person name="Johannesson H."/>
        </authorList>
    </citation>
    <scope>NUCLEOTIDE SEQUENCE</scope>
    <source>
        <strain evidence="2">CBS 606.72</strain>
    </source>
</reference>
<gene>
    <name evidence="2" type="ORF">B0T14DRAFT_498724</name>
</gene>
<organism evidence="2 3">
    <name type="scientific">Immersiella caudata</name>
    <dbReference type="NCBI Taxonomy" id="314043"/>
    <lineage>
        <taxon>Eukaryota</taxon>
        <taxon>Fungi</taxon>
        <taxon>Dikarya</taxon>
        <taxon>Ascomycota</taxon>
        <taxon>Pezizomycotina</taxon>
        <taxon>Sordariomycetes</taxon>
        <taxon>Sordariomycetidae</taxon>
        <taxon>Sordariales</taxon>
        <taxon>Lasiosphaeriaceae</taxon>
        <taxon>Immersiella</taxon>
    </lineage>
</organism>
<protein>
    <submittedName>
        <fullName evidence="2">Uncharacterized protein</fullName>
    </submittedName>
</protein>
<dbReference type="Proteomes" id="UP001175000">
    <property type="component" value="Unassembled WGS sequence"/>
</dbReference>
<comment type="caution">
    <text evidence="2">The sequence shown here is derived from an EMBL/GenBank/DDBJ whole genome shotgun (WGS) entry which is preliminary data.</text>
</comment>
<evidence type="ECO:0000256" key="1">
    <source>
        <dbReference type="SAM" id="MobiDB-lite"/>
    </source>
</evidence>
<dbReference type="EMBL" id="JAULSU010000005">
    <property type="protein sequence ID" value="KAK0617769.1"/>
    <property type="molecule type" value="Genomic_DNA"/>
</dbReference>
<dbReference type="AlphaFoldDB" id="A0AA39WLT3"/>
<accession>A0AA39WLT3</accession>
<proteinExistence type="predicted"/>
<feature type="compositionally biased region" description="Basic residues" evidence="1">
    <location>
        <begin position="153"/>
        <end position="165"/>
    </location>
</feature>
<name>A0AA39WLT3_9PEZI</name>